<gene>
    <name evidence="1" type="ORF">AQUCO_04100019v1</name>
</gene>
<proteinExistence type="predicted"/>
<organism evidence="1 2">
    <name type="scientific">Aquilegia coerulea</name>
    <name type="common">Rocky mountain columbine</name>
    <dbReference type="NCBI Taxonomy" id="218851"/>
    <lineage>
        <taxon>Eukaryota</taxon>
        <taxon>Viridiplantae</taxon>
        <taxon>Streptophyta</taxon>
        <taxon>Embryophyta</taxon>
        <taxon>Tracheophyta</taxon>
        <taxon>Spermatophyta</taxon>
        <taxon>Magnoliopsida</taxon>
        <taxon>Ranunculales</taxon>
        <taxon>Ranunculaceae</taxon>
        <taxon>Thalictroideae</taxon>
        <taxon>Aquilegia</taxon>
    </lineage>
</organism>
<protein>
    <submittedName>
        <fullName evidence="1">Uncharacterized protein</fullName>
    </submittedName>
</protein>
<evidence type="ECO:0000313" key="1">
    <source>
        <dbReference type="EMBL" id="PIA33307.1"/>
    </source>
</evidence>
<evidence type="ECO:0000313" key="2">
    <source>
        <dbReference type="Proteomes" id="UP000230069"/>
    </source>
</evidence>
<reference evidence="1 2" key="1">
    <citation type="submission" date="2017-09" db="EMBL/GenBank/DDBJ databases">
        <title>WGS assembly of Aquilegia coerulea Goldsmith.</title>
        <authorList>
            <person name="Hodges S."/>
            <person name="Kramer E."/>
            <person name="Nordborg M."/>
            <person name="Tomkins J."/>
            <person name="Borevitz J."/>
            <person name="Derieg N."/>
            <person name="Yan J."/>
            <person name="Mihaltcheva S."/>
            <person name="Hayes R.D."/>
            <person name="Rokhsar D."/>
        </authorList>
    </citation>
    <scope>NUCLEOTIDE SEQUENCE [LARGE SCALE GENOMIC DNA]</scope>
    <source>
        <strain evidence="2">cv. Goldsmith</strain>
    </source>
</reference>
<keyword evidence="2" id="KW-1185">Reference proteome</keyword>
<sequence length="150" mass="16940">MGKTITSLPLQRQVQEQFQLFLPAHITASKDKVSSLVVLVSLCNLHNTMEIYTTRISTILMLRFPKNTSNIPKMRGHLVVLWACQVSNHARSGNTSTDWLLPGFSGRVLSSRLDSQLAHLLLIGSRLVFRLWIEFLRVPLLLRDAICSDS</sequence>
<dbReference type="InParanoid" id="A0A2G5CR31"/>
<dbReference type="AlphaFoldDB" id="A0A2G5CR31"/>
<accession>A0A2G5CR31</accession>
<dbReference type="Proteomes" id="UP000230069">
    <property type="component" value="Unassembled WGS sequence"/>
</dbReference>
<dbReference type="EMBL" id="KZ305058">
    <property type="protein sequence ID" value="PIA33307.1"/>
    <property type="molecule type" value="Genomic_DNA"/>
</dbReference>
<name>A0A2G5CR31_AQUCA</name>